<dbReference type="SUPFAM" id="SSF53167">
    <property type="entry name" value="Purine and uridine phosphorylases"/>
    <property type="match status" value="1"/>
</dbReference>
<dbReference type="SUPFAM" id="SSF48403">
    <property type="entry name" value="Ankyrin repeat"/>
    <property type="match status" value="2"/>
</dbReference>
<gene>
    <name evidence="6" type="ORF">BDV30DRAFT_247900</name>
</gene>
<dbReference type="InterPro" id="IPR027417">
    <property type="entry name" value="P-loop_NTPase"/>
</dbReference>
<dbReference type="Proteomes" id="UP000326289">
    <property type="component" value="Unassembled WGS sequence"/>
</dbReference>
<accession>A0A5N6JAR2</accession>
<dbReference type="SMART" id="SM00248">
    <property type="entry name" value="ANK"/>
    <property type="match status" value="13"/>
</dbReference>
<feature type="repeat" description="ANK" evidence="2">
    <location>
        <begin position="1154"/>
        <end position="1186"/>
    </location>
</feature>
<evidence type="ECO:0000256" key="3">
    <source>
        <dbReference type="SAM" id="MobiDB-lite"/>
    </source>
</evidence>
<dbReference type="InterPro" id="IPR054471">
    <property type="entry name" value="GPIID_WHD"/>
</dbReference>
<keyword evidence="7" id="KW-1185">Reference proteome</keyword>
<dbReference type="PROSITE" id="PS50088">
    <property type="entry name" value="ANK_REPEAT"/>
    <property type="match status" value="6"/>
</dbReference>
<dbReference type="InterPro" id="IPR036770">
    <property type="entry name" value="Ankyrin_rpt-contain_sf"/>
</dbReference>
<dbReference type="PANTHER" id="PTHR46082:SF11">
    <property type="entry name" value="AAA+ ATPASE DOMAIN-CONTAINING PROTEIN-RELATED"/>
    <property type="match status" value="1"/>
</dbReference>
<dbReference type="EMBL" id="ML732783">
    <property type="protein sequence ID" value="KAB8275147.1"/>
    <property type="molecule type" value="Genomic_DNA"/>
</dbReference>
<evidence type="ECO:0000313" key="7">
    <source>
        <dbReference type="Proteomes" id="UP000326289"/>
    </source>
</evidence>
<dbReference type="InterPro" id="IPR035994">
    <property type="entry name" value="Nucleoside_phosphorylase_sf"/>
</dbReference>
<evidence type="ECO:0000313" key="6">
    <source>
        <dbReference type="EMBL" id="KAB8275147.1"/>
    </source>
</evidence>
<dbReference type="InterPro" id="IPR056884">
    <property type="entry name" value="NPHP3-like_N"/>
</dbReference>
<dbReference type="Gene3D" id="3.40.50.1580">
    <property type="entry name" value="Nucleoside phosphorylase domain"/>
    <property type="match status" value="1"/>
</dbReference>
<evidence type="ECO:0000259" key="4">
    <source>
        <dbReference type="Pfam" id="PF22939"/>
    </source>
</evidence>
<proteinExistence type="predicted"/>
<feature type="domain" description="Nephrocystin 3-like N-terminal" evidence="5">
    <location>
        <begin position="392"/>
        <end position="558"/>
    </location>
</feature>
<feature type="domain" description="GPI inositol-deacylase winged helix" evidence="4">
    <location>
        <begin position="670"/>
        <end position="750"/>
    </location>
</feature>
<keyword evidence="1" id="KW-0677">Repeat</keyword>
<evidence type="ECO:0000256" key="1">
    <source>
        <dbReference type="ARBA" id="ARBA00022737"/>
    </source>
</evidence>
<evidence type="ECO:0000259" key="5">
    <source>
        <dbReference type="Pfam" id="PF24883"/>
    </source>
</evidence>
<feature type="compositionally biased region" description="Polar residues" evidence="3">
    <location>
        <begin position="1485"/>
        <end position="1494"/>
    </location>
</feature>
<keyword evidence="2" id="KW-0040">ANK repeat</keyword>
<dbReference type="Gene3D" id="3.40.50.300">
    <property type="entry name" value="P-loop containing nucleotide triphosphate hydrolases"/>
    <property type="match status" value="1"/>
</dbReference>
<sequence>MTTSLPNDQYTVGWVCALPIEFVAAKAMLDEEHGDPQTQPQKADDNNYVLGTVGRFNVVIACLPKDEIGSSSATTVARDMLFTFPGIRFGLMVGIGAGIPDYEIDEAQDVRLGDIVVSSSKENGGVVVYDFGKKLGDGSFKAMYPLNRPPRSLRTALARLEAEHMMSGSQLTTYIEKALDKYPALRRQGWLRPKQDSDRLFQSDYAHVTGRTCAKCEKDREVDRGDWERHDDSPVIHYGTIATGSAVVKHAPTRVDIGKTHQAICLEMEAAGLMNSFPCLVIRGISDYADSHKNDIWKSYAAAVAAAYAKELLQFVTPKDVDAEPTAQKILNAGLMLVGESVVHEDISSIKENMAVLNTAVAEKRHLAILDWISPHDFSAAHNDILHQRVEGTCLWFLETEEMNDWFQNRGQTLFCPGIPGAGKTVMAATIIEHLESALTDDPRAVVAYIYCSYQPKTEQSIECMVQVLLRQVTAKNSKIPHNIQRLHDQYSQGSTRPPLKKLLTELCESFRQYDCVFVVLDAVDEYYVSNYESHQMLMSELAQIQETTPINILMTSRFSNTHATAKFPGSVQKEIRAQQQDIFLYLNARLPMFQTNVIGNVSLEQYIQSMVLRAADGMFLLARLHTEYLMMKPSIGFLKRALETLPRGQDRLTATYLRSMSDIDRQSDDVRELARKALSWLSHSELALSSIELQHALATESGISDLDDDFFINVDILHNLCAGLIVWDRATDVVRLIHHTTQDFLRTEGILQGPESQIALNCLTYMSFDTFLLGRCSNPESYADQHERYPLYAYCTHHWGNHARKSSCSKVKDVGLQFLTDVGDLSAASQSMIGPRYERAHVCAAFEKGADANAKDSQGNTPLTLLMPELRHDVLSEDSALEDAAAQGHEASVKYFLSDCNALNRAAQNGHISIIKLLLDQGAKAEHREVDGGWFIGNSPLEEAISSGSFDAVCMLLPRDGDISASTNKNQDLVYRAVSESNDKMVDLLYGADVNLPNKAGETPLFFAAKAKQFKLATFLLSQGAKHDIRNIVGNTVLFYAVQGSPISFAVDLIRRGCDPNERNELGETPLFFAARAGFDIHHKDDTGKNSLLLATMEGHCDLIHLLLQYGSQVETEDNTKRTALLWAVKLGNTTVVETLLQAGANPNFLDEDNRTPLLFSAINGDDMMVELLLRHGANPEFTNKAGESALSWAVAQTYDRIASMLLKGGATLVNNNNVNQSPLFWSEFDGDETVKKDVPTMLRLLISYGQDVDIRAVDGKTCLARAAFAPNRDYAALFLQQASRKCNADMVDLLGAHGADPNQATLYDRTPLMTAAASGALEVARALLKIFGIDKGIQDRFGRTAYSEASERGHSHICSLLESKDVTIQLESPDSLRQARSSKNCDICRIAIFGGDEFYHCDLCQGGDFDVCDFCLRNGASCLDDVHPITRITATARATATTTDSTKKDPHTFIAEHLASMFHAQISSLVGIHGGGGTRRITSPSVPSTASAERNRLRIRTWRP</sequence>
<dbReference type="Pfam" id="PF12796">
    <property type="entry name" value="Ank_2"/>
    <property type="match status" value="4"/>
</dbReference>
<name>A0A5N6JAR2_9EURO</name>
<dbReference type="InterPro" id="IPR002110">
    <property type="entry name" value="Ankyrin_rpt"/>
</dbReference>
<dbReference type="SUPFAM" id="SSF52540">
    <property type="entry name" value="P-loop containing nucleoside triphosphate hydrolases"/>
    <property type="match status" value="1"/>
</dbReference>
<feature type="repeat" description="ANK" evidence="2">
    <location>
        <begin position="1088"/>
        <end position="1120"/>
    </location>
</feature>
<dbReference type="Gene3D" id="1.25.40.20">
    <property type="entry name" value="Ankyrin repeat-containing domain"/>
    <property type="match status" value="3"/>
</dbReference>
<dbReference type="PANTHER" id="PTHR46082">
    <property type="entry name" value="ATP/GTP-BINDING PROTEIN-RELATED"/>
    <property type="match status" value="1"/>
</dbReference>
<feature type="repeat" description="ANK" evidence="2">
    <location>
        <begin position="1121"/>
        <end position="1153"/>
    </location>
</feature>
<reference evidence="6 7" key="1">
    <citation type="submission" date="2019-04" db="EMBL/GenBank/DDBJ databases">
        <title>Fungal friends and foes A comparative genomics study of 23 Aspergillus species from section Flavi.</title>
        <authorList>
            <consortium name="DOE Joint Genome Institute"/>
            <person name="Kjaerbolling I."/>
            <person name="Vesth T.C."/>
            <person name="Frisvad J.C."/>
            <person name="Nybo J.L."/>
            <person name="Theobald S."/>
            <person name="Kildgaard S."/>
            <person name="Petersen T.I."/>
            <person name="Kuo A."/>
            <person name="Sato A."/>
            <person name="Lyhne E.K."/>
            <person name="Kogle M.E."/>
            <person name="Wiebenga A."/>
            <person name="Kun R.S."/>
            <person name="Lubbers R.J."/>
            <person name="Makela M.R."/>
            <person name="Barry K."/>
            <person name="Chovatia M."/>
            <person name="Clum A."/>
            <person name="Daum C."/>
            <person name="Haridas S."/>
            <person name="He G."/>
            <person name="LaButti K."/>
            <person name="Lipzen A."/>
            <person name="Mondo S."/>
            <person name="Pangilinan J."/>
            <person name="Riley R."/>
            <person name="Salamov A."/>
            <person name="Simmons B.A."/>
            <person name="Magnuson J.K."/>
            <person name="Henrissat B."/>
            <person name="Mortensen U.H."/>
            <person name="Larsen T.O."/>
            <person name="De vries R.P."/>
            <person name="Grigoriev I.V."/>
            <person name="Machida M."/>
            <person name="Baker S.E."/>
            <person name="Andersen M.R."/>
        </authorList>
    </citation>
    <scope>NUCLEOTIDE SEQUENCE [LARGE SCALE GENOMIC DNA]</scope>
    <source>
        <strain evidence="6 7">CBS 117635</strain>
    </source>
</reference>
<dbReference type="GO" id="GO:0003824">
    <property type="term" value="F:catalytic activity"/>
    <property type="evidence" value="ECO:0007669"/>
    <property type="project" value="InterPro"/>
</dbReference>
<dbReference type="PROSITE" id="PS50297">
    <property type="entry name" value="ANK_REP_REGION"/>
    <property type="match status" value="5"/>
</dbReference>
<dbReference type="GO" id="GO:0009116">
    <property type="term" value="P:nucleoside metabolic process"/>
    <property type="evidence" value="ECO:0007669"/>
    <property type="project" value="InterPro"/>
</dbReference>
<evidence type="ECO:0000256" key="2">
    <source>
        <dbReference type="PROSITE-ProRule" id="PRU00023"/>
    </source>
</evidence>
<dbReference type="Pfam" id="PF24883">
    <property type="entry name" value="NPHP3_N"/>
    <property type="match status" value="1"/>
</dbReference>
<feature type="repeat" description="ANK" evidence="2">
    <location>
        <begin position="937"/>
        <end position="969"/>
    </location>
</feature>
<dbReference type="InterPro" id="IPR053137">
    <property type="entry name" value="NLR-like"/>
</dbReference>
<feature type="repeat" description="ANK" evidence="2">
    <location>
        <begin position="1001"/>
        <end position="1033"/>
    </location>
</feature>
<organism evidence="6 7">
    <name type="scientific">Aspergillus minisclerotigenes</name>
    <dbReference type="NCBI Taxonomy" id="656917"/>
    <lineage>
        <taxon>Eukaryota</taxon>
        <taxon>Fungi</taxon>
        <taxon>Dikarya</taxon>
        <taxon>Ascomycota</taxon>
        <taxon>Pezizomycotina</taxon>
        <taxon>Eurotiomycetes</taxon>
        <taxon>Eurotiomycetidae</taxon>
        <taxon>Eurotiales</taxon>
        <taxon>Aspergillaceae</taxon>
        <taxon>Aspergillus</taxon>
        <taxon>Aspergillus subgen. Circumdati</taxon>
    </lineage>
</organism>
<feature type="repeat" description="ANK" evidence="2">
    <location>
        <begin position="899"/>
        <end position="931"/>
    </location>
</feature>
<protein>
    <submittedName>
        <fullName evidence="6">Ankyrin repeat-containing domain protein</fullName>
    </submittedName>
</protein>
<dbReference type="Pfam" id="PF22939">
    <property type="entry name" value="WHD_GPIID"/>
    <property type="match status" value="1"/>
</dbReference>
<feature type="region of interest" description="Disordered" evidence="3">
    <location>
        <begin position="1480"/>
        <end position="1506"/>
    </location>
</feature>